<proteinExistence type="inferred from homology"/>
<comment type="caution">
    <text evidence="4">The sequence shown here is derived from an EMBL/GenBank/DDBJ whole genome shotgun (WGS) entry which is preliminary data.</text>
</comment>
<evidence type="ECO:0000313" key="4">
    <source>
        <dbReference type="EMBL" id="PSR31921.1"/>
    </source>
</evidence>
<organism evidence="4 5">
    <name type="scientific">Sulfobacillus benefaciens</name>
    <dbReference type="NCBI Taxonomy" id="453960"/>
    <lineage>
        <taxon>Bacteria</taxon>
        <taxon>Bacillati</taxon>
        <taxon>Bacillota</taxon>
        <taxon>Clostridia</taxon>
        <taxon>Eubacteriales</taxon>
        <taxon>Clostridiales Family XVII. Incertae Sedis</taxon>
        <taxon>Sulfobacillus</taxon>
    </lineage>
</organism>
<feature type="domain" description="SUF system FeS cluster assembly SufBD core" evidence="2">
    <location>
        <begin position="190"/>
        <end position="419"/>
    </location>
</feature>
<dbReference type="InterPro" id="IPR000825">
    <property type="entry name" value="SUF_FeS_clus_asmbl_SufBD_core"/>
</dbReference>
<dbReference type="GO" id="GO:0016226">
    <property type="term" value="P:iron-sulfur cluster assembly"/>
    <property type="evidence" value="ECO:0007669"/>
    <property type="project" value="InterPro"/>
</dbReference>
<dbReference type="AlphaFoldDB" id="A0A2T2XBN2"/>
<evidence type="ECO:0000313" key="5">
    <source>
        <dbReference type="Proteomes" id="UP000242699"/>
    </source>
</evidence>
<dbReference type="InterPro" id="IPR055346">
    <property type="entry name" value="Fe-S_cluster_assembly_SufBD"/>
</dbReference>
<dbReference type="Pfam" id="PF01458">
    <property type="entry name" value="SUFBD_core"/>
    <property type="match status" value="1"/>
</dbReference>
<gene>
    <name evidence="4" type="primary">sufD</name>
    <name evidence="4" type="ORF">C7B43_01485</name>
</gene>
<evidence type="ECO:0000259" key="2">
    <source>
        <dbReference type="Pfam" id="PF01458"/>
    </source>
</evidence>
<evidence type="ECO:0000256" key="1">
    <source>
        <dbReference type="ARBA" id="ARBA00043967"/>
    </source>
</evidence>
<dbReference type="SUPFAM" id="SSF101960">
    <property type="entry name" value="Stabilizer of iron transporter SufD"/>
    <property type="match status" value="1"/>
</dbReference>
<dbReference type="Proteomes" id="UP000242699">
    <property type="component" value="Unassembled WGS sequence"/>
</dbReference>
<dbReference type="PANTHER" id="PTHR30508:SF1">
    <property type="entry name" value="UPF0051 PROTEIN ABCI8, CHLOROPLASTIC-RELATED"/>
    <property type="match status" value="1"/>
</dbReference>
<accession>A0A2T2XBN2</accession>
<feature type="domain" description="SUF system FeS cluster assembly SufBD N-terminal" evidence="3">
    <location>
        <begin position="93"/>
        <end position="179"/>
    </location>
</feature>
<sequence length="446" mass="50059">MNGSETNYLIRYRKEAPMNMSTDVNWLENVRSLTLDRQEEPQWLRNWRLSFLDNLSDYAWPKRQKTPLRERQLDQIPLTEEFRDTSVPLADLHSIESPLHVVFANDRVVEQGVSPEAQERGLVILSLRQAATQYELDLKEWLGQIVSAPLNKAEALNAGLWDHGLFIKVPDGVDIQDPLLVLHYGHFDNEVTSLFPRTLIIAGINSRITVIERYISNDFEGKSLFSNVVEIMAKEGAQVHYGSVQNLSNHTEVFVTRSAVVNKDAHVDWNIGEFGGNVTIARDHTRLAEAGAQSAHTMVFFGSGHQRQDFDTEIIHGAPYSTSRITAKGVMKDKGRSAFHGITNIEHGAVRSDGRQKEQTLMLSDQSRADAVPSLLINDNDVYAAHSASAGPIDQLALFYLMARGLSEEEATRLYVHGFLAPVVDAIPGLILRNSVWESVERKLRA</sequence>
<dbReference type="InterPro" id="IPR011542">
    <property type="entry name" value="SUF_FeS_clus_asmbl_SufD"/>
</dbReference>
<dbReference type="NCBIfam" id="TIGR01981">
    <property type="entry name" value="sufD"/>
    <property type="match status" value="1"/>
</dbReference>
<dbReference type="PANTHER" id="PTHR30508">
    <property type="entry name" value="FES CLUSTER ASSEMBLY PROTEIN SUF"/>
    <property type="match status" value="1"/>
</dbReference>
<dbReference type="InterPro" id="IPR037284">
    <property type="entry name" value="SUF_FeS_clus_asmbl_SufBD_sf"/>
</dbReference>
<evidence type="ECO:0000259" key="3">
    <source>
        <dbReference type="Pfam" id="PF19295"/>
    </source>
</evidence>
<dbReference type="Pfam" id="PF19295">
    <property type="entry name" value="SufBD_N"/>
    <property type="match status" value="1"/>
</dbReference>
<protein>
    <submittedName>
        <fullName evidence="4">Fe-S cluster assembly protein SufD</fullName>
    </submittedName>
</protein>
<dbReference type="InterPro" id="IPR045595">
    <property type="entry name" value="SufBD_N"/>
</dbReference>
<dbReference type="EMBL" id="PXYT01000001">
    <property type="protein sequence ID" value="PSR31921.1"/>
    <property type="molecule type" value="Genomic_DNA"/>
</dbReference>
<name>A0A2T2XBN2_9FIRM</name>
<reference evidence="4 5" key="1">
    <citation type="journal article" date="2014" name="BMC Genomics">
        <title>Comparison of environmental and isolate Sulfobacillus genomes reveals diverse carbon, sulfur, nitrogen, and hydrogen metabolisms.</title>
        <authorList>
            <person name="Justice N.B."/>
            <person name="Norman A."/>
            <person name="Brown C.T."/>
            <person name="Singh A."/>
            <person name="Thomas B.C."/>
            <person name="Banfield J.F."/>
        </authorList>
    </citation>
    <scope>NUCLEOTIDE SEQUENCE [LARGE SCALE GENOMIC DNA]</scope>
    <source>
        <strain evidence="4">AMDSBA1</strain>
    </source>
</reference>
<comment type="similarity">
    <text evidence="1">Belongs to the iron-sulfur cluster assembly SufBD family.</text>
</comment>